<proteinExistence type="predicted"/>
<keyword evidence="3" id="KW-1185">Reference proteome</keyword>
<accession>A0A4S8MCT2</accession>
<dbReference type="Pfam" id="PF00067">
    <property type="entry name" value="p450"/>
    <property type="match status" value="1"/>
</dbReference>
<keyword evidence="1" id="KW-0472">Membrane</keyword>
<dbReference type="AlphaFoldDB" id="A0A4S8MCT2"/>
<dbReference type="OrthoDB" id="1470350at2759"/>
<organism evidence="2 3">
    <name type="scientific">Dendrothele bispora (strain CBS 962.96)</name>
    <dbReference type="NCBI Taxonomy" id="1314807"/>
    <lineage>
        <taxon>Eukaryota</taxon>
        <taxon>Fungi</taxon>
        <taxon>Dikarya</taxon>
        <taxon>Basidiomycota</taxon>
        <taxon>Agaricomycotina</taxon>
        <taxon>Agaricomycetes</taxon>
        <taxon>Agaricomycetidae</taxon>
        <taxon>Agaricales</taxon>
        <taxon>Agaricales incertae sedis</taxon>
        <taxon>Dendrothele</taxon>
    </lineage>
</organism>
<dbReference type="GO" id="GO:0004497">
    <property type="term" value="F:monooxygenase activity"/>
    <property type="evidence" value="ECO:0007669"/>
    <property type="project" value="InterPro"/>
</dbReference>
<dbReference type="Proteomes" id="UP000297245">
    <property type="component" value="Unassembled WGS sequence"/>
</dbReference>
<dbReference type="Gene3D" id="1.10.630.10">
    <property type="entry name" value="Cytochrome P450"/>
    <property type="match status" value="1"/>
</dbReference>
<sequence length="120" mass="14120">ALDFDPDQFLQSRMYQYLTPNPFVLSPVDTSPRICLGQPFAYHEASFFLVRLLQRFGRIELLKEAIPLAVKAPKEWKEKGVIKARERVQMRSHLMMYVVVSVIYLFVFFFVFGVWGQRLT</sequence>
<evidence type="ECO:0000313" key="3">
    <source>
        <dbReference type="Proteomes" id="UP000297245"/>
    </source>
</evidence>
<dbReference type="InterPro" id="IPR001128">
    <property type="entry name" value="Cyt_P450"/>
</dbReference>
<keyword evidence="1" id="KW-0812">Transmembrane</keyword>
<evidence type="ECO:0000313" key="2">
    <source>
        <dbReference type="EMBL" id="THV00132.1"/>
    </source>
</evidence>
<evidence type="ECO:0008006" key="4">
    <source>
        <dbReference type="Google" id="ProtNLM"/>
    </source>
</evidence>
<reference evidence="2 3" key="1">
    <citation type="journal article" date="2019" name="Nat. Ecol. Evol.">
        <title>Megaphylogeny resolves global patterns of mushroom evolution.</title>
        <authorList>
            <person name="Varga T."/>
            <person name="Krizsan K."/>
            <person name="Foldi C."/>
            <person name="Dima B."/>
            <person name="Sanchez-Garcia M."/>
            <person name="Sanchez-Ramirez S."/>
            <person name="Szollosi G.J."/>
            <person name="Szarkandi J.G."/>
            <person name="Papp V."/>
            <person name="Albert L."/>
            <person name="Andreopoulos W."/>
            <person name="Angelini C."/>
            <person name="Antonin V."/>
            <person name="Barry K.W."/>
            <person name="Bougher N.L."/>
            <person name="Buchanan P."/>
            <person name="Buyck B."/>
            <person name="Bense V."/>
            <person name="Catcheside P."/>
            <person name="Chovatia M."/>
            <person name="Cooper J."/>
            <person name="Damon W."/>
            <person name="Desjardin D."/>
            <person name="Finy P."/>
            <person name="Geml J."/>
            <person name="Haridas S."/>
            <person name="Hughes K."/>
            <person name="Justo A."/>
            <person name="Karasinski D."/>
            <person name="Kautmanova I."/>
            <person name="Kiss B."/>
            <person name="Kocsube S."/>
            <person name="Kotiranta H."/>
            <person name="LaButti K.M."/>
            <person name="Lechner B.E."/>
            <person name="Liimatainen K."/>
            <person name="Lipzen A."/>
            <person name="Lukacs Z."/>
            <person name="Mihaltcheva S."/>
            <person name="Morgado L.N."/>
            <person name="Niskanen T."/>
            <person name="Noordeloos M.E."/>
            <person name="Ohm R.A."/>
            <person name="Ortiz-Santana B."/>
            <person name="Ovrebo C."/>
            <person name="Racz N."/>
            <person name="Riley R."/>
            <person name="Savchenko A."/>
            <person name="Shiryaev A."/>
            <person name="Soop K."/>
            <person name="Spirin V."/>
            <person name="Szebenyi C."/>
            <person name="Tomsovsky M."/>
            <person name="Tulloss R.E."/>
            <person name="Uehling J."/>
            <person name="Grigoriev I.V."/>
            <person name="Vagvolgyi C."/>
            <person name="Papp T."/>
            <person name="Martin F.M."/>
            <person name="Miettinen O."/>
            <person name="Hibbett D.S."/>
            <person name="Nagy L.G."/>
        </authorList>
    </citation>
    <scope>NUCLEOTIDE SEQUENCE [LARGE SCALE GENOMIC DNA]</scope>
    <source>
        <strain evidence="2 3">CBS 962.96</strain>
    </source>
</reference>
<dbReference type="SUPFAM" id="SSF48264">
    <property type="entry name" value="Cytochrome P450"/>
    <property type="match status" value="1"/>
</dbReference>
<name>A0A4S8MCT2_DENBC</name>
<feature type="non-terminal residue" evidence="2">
    <location>
        <position position="1"/>
    </location>
</feature>
<evidence type="ECO:0000256" key="1">
    <source>
        <dbReference type="SAM" id="Phobius"/>
    </source>
</evidence>
<feature type="transmembrane region" description="Helical" evidence="1">
    <location>
        <begin position="94"/>
        <end position="115"/>
    </location>
</feature>
<dbReference type="GO" id="GO:0020037">
    <property type="term" value="F:heme binding"/>
    <property type="evidence" value="ECO:0007669"/>
    <property type="project" value="InterPro"/>
</dbReference>
<dbReference type="InterPro" id="IPR036396">
    <property type="entry name" value="Cyt_P450_sf"/>
</dbReference>
<protein>
    <recommendedName>
        <fullName evidence="4">Cytochrome P450</fullName>
    </recommendedName>
</protein>
<gene>
    <name evidence="2" type="ORF">K435DRAFT_657669</name>
</gene>
<dbReference type="GO" id="GO:0005506">
    <property type="term" value="F:iron ion binding"/>
    <property type="evidence" value="ECO:0007669"/>
    <property type="project" value="InterPro"/>
</dbReference>
<dbReference type="GO" id="GO:0016705">
    <property type="term" value="F:oxidoreductase activity, acting on paired donors, with incorporation or reduction of molecular oxygen"/>
    <property type="evidence" value="ECO:0007669"/>
    <property type="project" value="InterPro"/>
</dbReference>
<keyword evidence="1" id="KW-1133">Transmembrane helix</keyword>
<dbReference type="EMBL" id="ML179108">
    <property type="protein sequence ID" value="THV00132.1"/>
    <property type="molecule type" value="Genomic_DNA"/>
</dbReference>